<feature type="compositionally biased region" description="Acidic residues" evidence="1">
    <location>
        <begin position="422"/>
        <end position="431"/>
    </location>
</feature>
<feature type="region of interest" description="Disordered" evidence="1">
    <location>
        <begin position="370"/>
        <end position="394"/>
    </location>
</feature>
<feature type="region of interest" description="Disordered" evidence="1">
    <location>
        <begin position="206"/>
        <end position="291"/>
    </location>
</feature>
<feature type="compositionally biased region" description="Low complexity" evidence="1">
    <location>
        <begin position="235"/>
        <end position="245"/>
    </location>
</feature>
<dbReference type="InParanoid" id="A0A165E7Z1"/>
<dbReference type="EMBL" id="KV426161">
    <property type="protein sequence ID" value="KZV86268.1"/>
    <property type="molecule type" value="Genomic_DNA"/>
</dbReference>
<protein>
    <recommendedName>
        <fullName evidence="4">Retrotransposon gag domain-containing protein</fullName>
    </recommendedName>
</protein>
<feature type="region of interest" description="Disordered" evidence="1">
    <location>
        <begin position="420"/>
        <end position="447"/>
    </location>
</feature>
<evidence type="ECO:0000256" key="1">
    <source>
        <dbReference type="SAM" id="MobiDB-lite"/>
    </source>
</evidence>
<name>A0A165E7Z1_EXIGL</name>
<accession>A0A165E7Z1</accession>
<dbReference type="Proteomes" id="UP000077266">
    <property type="component" value="Unassembled WGS sequence"/>
</dbReference>
<feature type="compositionally biased region" description="Pro residues" evidence="1">
    <location>
        <begin position="264"/>
        <end position="282"/>
    </location>
</feature>
<evidence type="ECO:0008006" key="4">
    <source>
        <dbReference type="Google" id="ProtNLM"/>
    </source>
</evidence>
<dbReference type="AlphaFoldDB" id="A0A165E7Z1"/>
<gene>
    <name evidence="2" type="ORF">EXIGLDRAFT_840898</name>
</gene>
<proteinExistence type="predicted"/>
<organism evidence="2 3">
    <name type="scientific">Exidia glandulosa HHB12029</name>
    <dbReference type="NCBI Taxonomy" id="1314781"/>
    <lineage>
        <taxon>Eukaryota</taxon>
        <taxon>Fungi</taxon>
        <taxon>Dikarya</taxon>
        <taxon>Basidiomycota</taxon>
        <taxon>Agaricomycotina</taxon>
        <taxon>Agaricomycetes</taxon>
        <taxon>Auriculariales</taxon>
        <taxon>Exidiaceae</taxon>
        <taxon>Exidia</taxon>
    </lineage>
</organism>
<reference evidence="2 3" key="1">
    <citation type="journal article" date="2016" name="Mol. Biol. Evol.">
        <title>Comparative Genomics of Early-Diverging Mushroom-Forming Fungi Provides Insights into the Origins of Lignocellulose Decay Capabilities.</title>
        <authorList>
            <person name="Nagy L.G."/>
            <person name="Riley R."/>
            <person name="Tritt A."/>
            <person name="Adam C."/>
            <person name="Daum C."/>
            <person name="Floudas D."/>
            <person name="Sun H."/>
            <person name="Yadav J.S."/>
            <person name="Pangilinan J."/>
            <person name="Larsson K.H."/>
            <person name="Matsuura K."/>
            <person name="Barry K."/>
            <person name="Labutti K."/>
            <person name="Kuo R."/>
            <person name="Ohm R.A."/>
            <person name="Bhattacharya S.S."/>
            <person name="Shirouzu T."/>
            <person name="Yoshinaga Y."/>
            <person name="Martin F.M."/>
            <person name="Grigoriev I.V."/>
            <person name="Hibbett D.S."/>
        </authorList>
    </citation>
    <scope>NUCLEOTIDE SEQUENCE [LARGE SCALE GENOMIC DNA]</scope>
    <source>
        <strain evidence="2 3">HHB12029</strain>
    </source>
</reference>
<evidence type="ECO:0000313" key="2">
    <source>
        <dbReference type="EMBL" id="KZV86268.1"/>
    </source>
</evidence>
<feature type="compositionally biased region" description="Basic and acidic residues" evidence="1">
    <location>
        <begin position="206"/>
        <end position="218"/>
    </location>
</feature>
<sequence>MDGGFMRDLDGEDDDVAQVWMRDFTKYVTTATISVSAARVGEVKASVFAAHIAEGSEAQTWYQGLTQAQRDSWTNLVIQFNAKWPPRAAIPKTIKEHIEEFKACTLAPDEMLERIPTGVGTSMQWGYAAFADKIRRTGTKMSLPIAALLIDIKEQMPPVLVKLMIPHSNAVTWADWCNALKDLNHELIQSEQNVFERLSALEREAEAHRAQSESDRLRAAATPRPYTQRPPPPQQHFQQQQHFRPPLQPFASAPAPAYTSNQPPQSPPNTPNPFLATPPPKTPQNTARVEQERQEWAGRFPDRIPYASRAYPLTPGTASALVGCPRCGEPETASHNGFRCTNAPLEELEQRYRANVKRTSPQRLNAYATPARSYTGPATPSPMRGSPWRGRGGYNASPSPLHYVAAQHPQEHAHGYDFEVQQIEEEVEREESDAPHDEEPGNGGEVL</sequence>
<dbReference type="STRING" id="1314781.A0A165E7Z1"/>
<keyword evidence="3" id="KW-1185">Reference proteome</keyword>
<evidence type="ECO:0000313" key="3">
    <source>
        <dbReference type="Proteomes" id="UP000077266"/>
    </source>
</evidence>
<dbReference type="OrthoDB" id="3260975at2759"/>